<dbReference type="EMBL" id="JBHTKL010000002">
    <property type="protein sequence ID" value="MFD1019168.1"/>
    <property type="molecule type" value="Genomic_DNA"/>
</dbReference>
<evidence type="ECO:0000313" key="5">
    <source>
        <dbReference type="EMBL" id="MFD1019168.1"/>
    </source>
</evidence>
<proteinExistence type="predicted"/>
<keyword evidence="3" id="KW-0949">S-adenosyl-L-methionine</keyword>
<dbReference type="InterPro" id="IPR042118">
    <property type="entry name" value="QueA_dom1"/>
</dbReference>
<reference evidence="6" key="1">
    <citation type="journal article" date="2019" name="Int. J. Syst. Evol. Microbiol.">
        <title>The Global Catalogue of Microorganisms (GCM) 10K type strain sequencing project: providing services to taxonomists for standard genome sequencing and annotation.</title>
        <authorList>
            <consortium name="The Broad Institute Genomics Platform"/>
            <consortium name="The Broad Institute Genome Sequencing Center for Infectious Disease"/>
            <person name="Wu L."/>
            <person name="Ma J."/>
        </authorList>
    </citation>
    <scope>NUCLEOTIDE SEQUENCE [LARGE SCALE GENOMIC DNA]</scope>
    <source>
        <strain evidence="6">CCUG 56607</strain>
    </source>
</reference>
<keyword evidence="1" id="KW-0963">Cytoplasm</keyword>
<organism evidence="5 6">
    <name type="scientific">Thalassobacillus hwangdonensis</name>
    <dbReference type="NCBI Taxonomy" id="546108"/>
    <lineage>
        <taxon>Bacteria</taxon>
        <taxon>Bacillati</taxon>
        <taxon>Bacillota</taxon>
        <taxon>Bacilli</taxon>
        <taxon>Bacillales</taxon>
        <taxon>Bacillaceae</taxon>
        <taxon>Thalassobacillus</taxon>
    </lineage>
</organism>
<evidence type="ECO:0000256" key="3">
    <source>
        <dbReference type="ARBA" id="ARBA00022691"/>
    </source>
</evidence>
<dbReference type="InterPro" id="IPR036100">
    <property type="entry name" value="QueA_sf"/>
</dbReference>
<dbReference type="InterPro" id="IPR003699">
    <property type="entry name" value="QueA"/>
</dbReference>
<dbReference type="InterPro" id="IPR042119">
    <property type="entry name" value="QueA_dom2"/>
</dbReference>
<protein>
    <submittedName>
        <fullName evidence="5">S-adenosylmethionine:tRNA ribosyltransferase-isomerase</fullName>
    </submittedName>
</protein>
<dbReference type="RefSeq" id="WP_386058574.1">
    <property type="nucleotide sequence ID" value="NZ_JBHTKL010000002.1"/>
</dbReference>
<keyword evidence="6" id="KW-1185">Reference proteome</keyword>
<evidence type="ECO:0000256" key="2">
    <source>
        <dbReference type="ARBA" id="ARBA00022679"/>
    </source>
</evidence>
<comment type="caution">
    <text evidence="5">The sequence shown here is derived from an EMBL/GenBank/DDBJ whole genome shotgun (WGS) entry which is preliminary data.</text>
</comment>
<accession>A0ABW3L2E0</accession>
<dbReference type="Pfam" id="PF02547">
    <property type="entry name" value="Queuosine_synth"/>
    <property type="match status" value="1"/>
</dbReference>
<evidence type="ECO:0000256" key="4">
    <source>
        <dbReference type="ARBA" id="ARBA00022785"/>
    </source>
</evidence>
<keyword evidence="2" id="KW-0808">Transferase</keyword>
<dbReference type="Proteomes" id="UP001596990">
    <property type="component" value="Unassembled WGS sequence"/>
</dbReference>
<keyword evidence="4" id="KW-0671">Queuosine biosynthesis</keyword>
<dbReference type="PANTHER" id="PTHR30307:SF0">
    <property type="entry name" value="S-ADENOSYLMETHIONINE:TRNA RIBOSYLTRANSFERASE-ISOMERASE"/>
    <property type="match status" value="1"/>
</dbReference>
<name>A0ABW3L2E0_9BACI</name>
<evidence type="ECO:0000256" key="1">
    <source>
        <dbReference type="ARBA" id="ARBA00022490"/>
    </source>
</evidence>
<dbReference type="Gene3D" id="2.40.10.240">
    <property type="entry name" value="QueA-like"/>
    <property type="match status" value="1"/>
</dbReference>
<sequence>MGAIAYPFHIPDELNATKPKEFTSGSRDDVKLLVLDPASGGTIHDRFNRLEEFLLPGDLVVFNNSRTIPAVLKAKQSGREIEVRLSRRIDENQWEALMLGEFIQTGHTLQFSERLTASITGSGSEAPLCKLRFSISGTALMDEIYRIGEPIRYEYIDEEWSLDSYQTVYASVPGSVEMPSAGRAFTWEGLNRLKAKGINTAFLQLHTGLSYYENDRWPNPKHHPETYRIPEETAALVNRTRESGGRVIAIGTTVVRALESAVDLNGRIRPEEGTTTLYIDKSHPLRAVDGLLTGFHEPEASHLDMLTSFIDTAPLMKAYKEAIHKGYHWHEFGDMNLILPNRCKP</sequence>
<dbReference type="SUPFAM" id="SSF111337">
    <property type="entry name" value="QueA-like"/>
    <property type="match status" value="1"/>
</dbReference>
<evidence type="ECO:0000313" key="6">
    <source>
        <dbReference type="Proteomes" id="UP001596990"/>
    </source>
</evidence>
<dbReference type="PANTHER" id="PTHR30307">
    <property type="entry name" value="S-ADENOSYLMETHIONINE:TRNA RIBOSYLTRANSFERASE-ISOMERASE"/>
    <property type="match status" value="1"/>
</dbReference>
<gene>
    <name evidence="5" type="ORF">ACFQ2J_08180</name>
</gene>
<dbReference type="Gene3D" id="3.40.1780.10">
    <property type="entry name" value="QueA-like"/>
    <property type="match status" value="1"/>
</dbReference>